<comment type="caution">
    <text evidence="8">The sequence shown here is derived from an EMBL/GenBank/DDBJ whole genome shotgun (WGS) entry which is preliminary data.</text>
</comment>
<keyword evidence="9" id="KW-1185">Reference proteome</keyword>
<feature type="transmembrane region" description="Helical" evidence="6">
    <location>
        <begin position="355"/>
        <end position="373"/>
    </location>
</feature>
<dbReference type="GO" id="GO:0022857">
    <property type="term" value="F:transmembrane transporter activity"/>
    <property type="evidence" value="ECO:0007669"/>
    <property type="project" value="InterPro"/>
</dbReference>
<feature type="transmembrane region" description="Helical" evidence="6">
    <location>
        <begin position="267"/>
        <end position="289"/>
    </location>
</feature>
<gene>
    <name evidence="8" type="ORF">EV668_3931</name>
</gene>
<dbReference type="InterPro" id="IPR011701">
    <property type="entry name" value="MFS"/>
</dbReference>
<dbReference type="AlphaFoldDB" id="A0A4R7BVV2"/>
<name>A0A4R7BVV2_9HYPH</name>
<evidence type="ECO:0000256" key="1">
    <source>
        <dbReference type="ARBA" id="ARBA00004651"/>
    </source>
</evidence>
<sequence>MNPPLLALAIGAFGIGVTEFSPMGLLPVIATDLGVSIPTAGLLVSAYALGVVLGAPLMTLTTARMSRRTLLIGLMGIFTIGNLLSAIAPEYWTLLAARVVTSLNHGAFFGVGSIVAASVVAPDKRAGAVAAMFMGLTIANVGGVPLATWIGEHAGWRIVFWGIAGLGVLAMAALWRALPETARVEDADPAGELRVLKRPDVLVALGLTVLSSSAMFAVLTYIVPILKDETQASTGFVTAMLVLYGIGLTVGNWLGGRYADRSIDGTLIVTLSALTGLLVLFAVTMAWHVPAALTIFAWGIASFAIVPPLQMRVMEAASDAPNLASAMNIGAFNLGNAIGAALGGGVIALELGHPAVSIAGAVMAAAGLLLALASRRRGEAEACAAAG</sequence>
<evidence type="ECO:0000256" key="4">
    <source>
        <dbReference type="ARBA" id="ARBA00022989"/>
    </source>
</evidence>
<feature type="transmembrane region" description="Helical" evidence="6">
    <location>
        <begin position="36"/>
        <end position="58"/>
    </location>
</feature>
<dbReference type="Proteomes" id="UP000295122">
    <property type="component" value="Unassembled WGS sequence"/>
</dbReference>
<accession>A0A4R7BVV2</accession>
<feature type="transmembrane region" description="Helical" evidence="6">
    <location>
        <begin position="295"/>
        <end position="314"/>
    </location>
</feature>
<evidence type="ECO:0000313" key="8">
    <source>
        <dbReference type="EMBL" id="TDR88066.1"/>
    </source>
</evidence>
<dbReference type="InterPro" id="IPR020846">
    <property type="entry name" value="MFS_dom"/>
</dbReference>
<feature type="transmembrane region" description="Helical" evidence="6">
    <location>
        <begin position="128"/>
        <end position="150"/>
    </location>
</feature>
<feature type="transmembrane region" description="Helical" evidence="6">
    <location>
        <begin position="326"/>
        <end position="349"/>
    </location>
</feature>
<feature type="transmembrane region" description="Helical" evidence="6">
    <location>
        <begin position="235"/>
        <end position="255"/>
    </location>
</feature>
<feature type="transmembrane region" description="Helical" evidence="6">
    <location>
        <begin position="156"/>
        <end position="175"/>
    </location>
</feature>
<dbReference type="InterPro" id="IPR036259">
    <property type="entry name" value="MFS_trans_sf"/>
</dbReference>
<keyword evidence="3 6" id="KW-0812">Transmembrane</keyword>
<feature type="transmembrane region" description="Helical" evidence="6">
    <location>
        <begin position="201"/>
        <end position="223"/>
    </location>
</feature>
<dbReference type="InterPro" id="IPR050189">
    <property type="entry name" value="MFS_Efflux_Transporters"/>
</dbReference>
<evidence type="ECO:0000313" key="9">
    <source>
        <dbReference type="Proteomes" id="UP000295122"/>
    </source>
</evidence>
<dbReference type="SUPFAM" id="SSF103473">
    <property type="entry name" value="MFS general substrate transporter"/>
    <property type="match status" value="1"/>
</dbReference>
<dbReference type="Gene3D" id="1.20.1250.20">
    <property type="entry name" value="MFS general substrate transporter like domains"/>
    <property type="match status" value="1"/>
</dbReference>
<dbReference type="Pfam" id="PF07690">
    <property type="entry name" value="MFS_1"/>
    <property type="match status" value="1"/>
</dbReference>
<feature type="transmembrane region" description="Helical" evidence="6">
    <location>
        <begin position="95"/>
        <end position="121"/>
    </location>
</feature>
<proteinExistence type="predicted"/>
<evidence type="ECO:0000256" key="5">
    <source>
        <dbReference type="ARBA" id="ARBA00023136"/>
    </source>
</evidence>
<keyword evidence="5 6" id="KW-0472">Membrane</keyword>
<evidence type="ECO:0000256" key="2">
    <source>
        <dbReference type="ARBA" id="ARBA00022475"/>
    </source>
</evidence>
<evidence type="ECO:0000256" key="6">
    <source>
        <dbReference type="SAM" id="Phobius"/>
    </source>
</evidence>
<dbReference type="EMBL" id="SNZR01000015">
    <property type="protein sequence ID" value="TDR88066.1"/>
    <property type="molecule type" value="Genomic_DNA"/>
</dbReference>
<keyword evidence="2" id="KW-1003">Cell membrane</keyword>
<keyword evidence="4 6" id="KW-1133">Transmembrane helix</keyword>
<comment type="subcellular location">
    <subcellularLocation>
        <location evidence="1">Cell membrane</location>
        <topology evidence="1">Multi-pass membrane protein</topology>
    </subcellularLocation>
</comment>
<evidence type="ECO:0000256" key="3">
    <source>
        <dbReference type="ARBA" id="ARBA00022692"/>
    </source>
</evidence>
<dbReference type="PROSITE" id="PS50850">
    <property type="entry name" value="MFS"/>
    <property type="match status" value="1"/>
</dbReference>
<dbReference type="PANTHER" id="PTHR43124">
    <property type="entry name" value="PURINE EFFLUX PUMP PBUE"/>
    <property type="match status" value="1"/>
</dbReference>
<dbReference type="RefSeq" id="WP_245513321.1">
    <property type="nucleotide sequence ID" value="NZ_SNZR01000015.1"/>
</dbReference>
<dbReference type="GO" id="GO:0005886">
    <property type="term" value="C:plasma membrane"/>
    <property type="evidence" value="ECO:0007669"/>
    <property type="project" value="UniProtKB-SubCell"/>
</dbReference>
<dbReference type="CDD" id="cd17324">
    <property type="entry name" value="MFS_NepI_like"/>
    <property type="match status" value="1"/>
</dbReference>
<feature type="domain" description="Major facilitator superfamily (MFS) profile" evidence="7">
    <location>
        <begin position="4"/>
        <end position="379"/>
    </location>
</feature>
<organism evidence="8 9">
    <name type="scientific">Enterovirga rhinocerotis</name>
    <dbReference type="NCBI Taxonomy" id="1339210"/>
    <lineage>
        <taxon>Bacteria</taxon>
        <taxon>Pseudomonadati</taxon>
        <taxon>Pseudomonadota</taxon>
        <taxon>Alphaproteobacteria</taxon>
        <taxon>Hyphomicrobiales</taxon>
        <taxon>Methylobacteriaceae</taxon>
        <taxon>Enterovirga</taxon>
    </lineage>
</organism>
<feature type="transmembrane region" description="Helical" evidence="6">
    <location>
        <begin position="70"/>
        <end position="89"/>
    </location>
</feature>
<protein>
    <submittedName>
        <fullName evidence="8">DHA1 family inner membrane transport protein</fullName>
    </submittedName>
</protein>
<dbReference type="PANTHER" id="PTHR43124:SF8">
    <property type="entry name" value="INNER MEMBRANE TRANSPORT PROTEIN YDHP"/>
    <property type="match status" value="1"/>
</dbReference>
<reference evidence="8 9" key="1">
    <citation type="submission" date="2019-03" db="EMBL/GenBank/DDBJ databases">
        <title>Genomic Encyclopedia of Type Strains, Phase IV (KMG-IV): sequencing the most valuable type-strain genomes for metagenomic binning, comparative biology and taxonomic classification.</title>
        <authorList>
            <person name="Goeker M."/>
        </authorList>
    </citation>
    <scope>NUCLEOTIDE SEQUENCE [LARGE SCALE GENOMIC DNA]</scope>
    <source>
        <strain evidence="8 9">DSM 25903</strain>
    </source>
</reference>
<evidence type="ECO:0000259" key="7">
    <source>
        <dbReference type="PROSITE" id="PS50850"/>
    </source>
</evidence>